<evidence type="ECO:0000313" key="2">
    <source>
        <dbReference type="EMBL" id="CAL6047351.1"/>
    </source>
</evidence>
<protein>
    <submittedName>
        <fullName evidence="1">Copine I</fullName>
    </submittedName>
    <submittedName>
        <fullName evidence="2">Copine_I</fullName>
    </submittedName>
</protein>
<keyword evidence="3" id="KW-1185">Reference proteome</keyword>
<dbReference type="EMBL" id="CATOUU010001099">
    <property type="protein sequence ID" value="CAI9971887.1"/>
    <property type="molecule type" value="Genomic_DNA"/>
</dbReference>
<proteinExistence type="predicted"/>
<dbReference type="Proteomes" id="UP001642409">
    <property type="component" value="Unassembled WGS sequence"/>
</dbReference>
<reference evidence="2 3" key="2">
    <citation type="submission" date="2024-07" db="EMBL/GenBank/DDBJ databases">
        <authorList>
            <person name="Akdeniz Z."/>
        </authorList>
    </citation>
    <scope>NUCLEOTIDE SEQUENCE [LARGE SCALE GENOMIC DNA]</scope>
</reference>
<evidence type="ECO:0000313" key="1">
    <source>
        <dbReference type="EMBL" id="CAI9971887.1"/>
    </source>
</evidence>
<gene>
    <name evidence="2" type="ORF">HINF_LOCUS42164</name>
    <name evidence="1" type="ORF">HINF_LOCUS59532</name>
</gene>
<sequence>MGCGHIQALEETQLKFTVQTSIFLSFSKSMTYIWNQENNIITQIINKMQQYDNILSADELYDIYRFGCIDTGEKSVLGLSGNKHRQQITLGQLQNQLQSDYIKSIELAGNTSMQQIFNQMIKKCKRKLNISKELNKLPLHMLSLIFLNNQTCTPIQDATFLQKLQQYPVSIIVISIDNGLKEKYYNLLSSEHSSNTLHLNIHNITQKLKKGESVIENLLNQMILWISQRHKYIVNNYNSFKLSNSKLSDLSTLMQTQLLSEIVD</sequence>
<name>A0AA86R982_9EUKA</name>
<dbReference type="EMBL" id="CAXDID020000171">
    <property type="protein sequence ID" value="CAL6047351.1"/>
    <property type="molecule type" value="Genomic_DNA"/>
</dbReference>
<organism evidence="1">
    <name type="scientific">Hexamita inflata</name>
    <dbReference type="NCBI Taxonomy" id="28002"/>
    <lineage>
        <taxon>Eukaryota</taxon>
        <taxon>Metamonada</taxon>
        <taxon>Diplomonadida</taxon>
        <taxon>Hexamitidae</taxon>
        <taxon>Hexamitinae</taxon>
        <taxon>Hexamita</taxon>
    </lineage>
</organism>
<evidence type="ECO:0000313" key="3">
    <source>
        <dbReference type="Proteomes" id="UP001642409"/>
    </source>
</evidence>
<comment type="caution">
    <text evidence="1">The sequence shown here is derived from an EMBL/GenBank/DDBJ whole genome shotgun (WGS) entry which is preliminary data.</text>
</comment>
<dbReference type="AlphaFoldDB" id="A0AA86R982"/>
<reference evidence="1" key="1">
    <citation type="submission" date="2023-06" db="EMBL/GenBank/DDBJ databases">
        <authorList>
            <person name="Kurt Z."/>
        </authorList>
    </citation>
    <scope>NUCLEOTIDE SEQUENCE</scope>
</reference>
<accession>A0AA86R982</accession>